<dbReference type="Proteomes" id="UP001217754">
    <property type="component" value="Chromosome 2"/>
</dbReference>
<dbReference type="Gene3D" id="3.50.50.60">
    <property type="entry name" value="FAD/NAD(P)-binding domain"/>
    <property type="match status" value="1"/>
</dbReference>
<accession>A0AAF0EWQ4</accession>
<evidence type="ECO:0000313" key="10">
    <source>
        <dbReference type="Proteomes" id="UP001217754"/>
    </source>
</evidence>
<dbReference type="EMBL" id="CP119959">
    <property type="protein sequence ID" value="WFD38553.1"/>
    <property type="molecule type" value="Genomic_DNA"/>
</dbReference>
<comment type="similarity">
    <text evidence="2">Belongs to the prenylcysteine oxidase family.</text>
</comment>
<evidence type="ECO:0000256" key="4">
    <source>
        <dbReference type="ARBA" id="ARBA00022729"/>
    </source>
</evidence>
<dbReference type="PANTHER" id="PTHR15944:SF0">
    <property type="entry name" value="PRENYLCYSTEINE LYASE DOMAIN-CONTAINING PROTEIN"/>
    <property type="match status" value="1"/>
</dbReference>
<name>A0AAF0EWQ4_9BASI</name>
<keyword evidence="4" id="KW-0732">Signal</keyword>
<evidence type="ECO:0000256" key="6">
    <source>
        <dbReference type="ARBA" id="ARBA00023002"/>
    </source>
</evidence>
<dbReference type="GO" id="GO:0001735">
    <property type="term" value="F:prenylcysteine oxidase activity"/>
    <property type="evidence" value="ECO:0007669"/>
    <property type="project" value="InterPro"/>
</dbReference>
<keyword evidence="7" id="KW-0325">Glycoprotein</keyword>
<evidence type="ECO:0000256" key="7">
    <source>
        <dbReference type="ARBA" id="ARBA00023180"/>
    </source>
</evidence>
<reference evidence="9" key="1">
    <citation type="submission" date="2023-03" db="EMBL/GenBank/DDBJ databases">
        <title>Mating type loci evolution in Malassezia.</title>
        <authorList>
            <person name="Coelho M.A."/>
        </authorList>
    </citation>
    <scope>NUCLEOTIDE SEQUENCE</scope>
    <source>
        <strain evidence="9">CBS 9431</strain>
    </source>
</reference>
<dbReference type="GO" id="GO:0030328">
    <property type="term" value="P:prenylcysteine catabolic process"/>
    <property type="evidence" value="ECO:0007669"/>
    <property type="project" value="InterPro"/>
</dbReference>
<gene>
    <name evidence="9" type="ORF">MJAP1_001510</name>
</gene>
<evidence type="ECO:0000256" key="2">
    <source>
        <dbReference type="ARBA" id="ARBA00009967"/>
    </source>
</evidence>
<evidence type="ECO:0000313" key="9">
    <source>
        <dbReference type="EMBL" id="WFD38553.1"/>
    </source>
</evidence>
<evidence type="ECO:0000256" key="3">
    <source>
        <dbReference type="ARBA" id="ARBA00022630"/>
    </source>
</evidence>
<feature type="domain" description="Prenylcysteine lyase" evidence="8">
    <location>
        <begin position="87"/>
        <end position="448"/>
    </location>
</feature>
<dbReference type="Pfam" id="PF07156">
    <property type="entry name" value="Prenylcys_lyase"/>
    <property type="match status" value="1"/>
</dbReference>
<dbReference type="SUPFAM" id="SSF51905">
    <property type="entry name" value="FAD/NAD(P)-binding domain"/>
    <property type="match status" value="1"/>
</dbReference>
<dbReference type="GeneID" id="85225159"/>
<dbReference type="AlphaFoldDB" id="A0AAF0EWQ4"/>
<dbReference type="InterPro" id="IPR017046">
    <property type="entry name" value="Prenylcysteine_Oxase1"/>
</dbReference>
<sequence length="478" mass="53518">MTPEDLHVTVYERDSRIGGRIMAVHPLNDSHFPPIDVGASIFANVNHNIRHAARKFGLKPAPRDAKLQSPMGLWDGSHFVIDDFDGSRWSQLKLYWRYGKSPTKALTLVNKAISAFQRIYSPRFLHDPKRKNSYPWRSVTGIAEDLQLKEFTTESAKDYFESHKVTPLCADELVNAATRGNYAQNVDRIHAFAGMVSMAANGASGIKGGNAQVFQSLLQESNATLRLGESGDVTGIMKVRSKTLPHAPSATRWRIGTRDGHGDLYDVVLIATPWHDSRITLLNTDKSVPSYRYQSLHVTLVVTDAPQPNPTYFGYDASFDRVPRTIVTAPPQKVGGKPEFLTLSYLETLNKPQYKKQWDKLYVVKLFSYGPLPAKTLDKIFGNGEVVWTYGKEWSAFPVLSPTDKLANFEVDTDLYNLNAMERWISTMETSTLAAKNVAGLVLQKWLGSHFVHGAHCRWGARTPDVAEAWDTWGCMSS</sequence>
<organism evidence="9 10">
    <name type="scientific">Malassezia japonica</name>
    <dbReference type="NCBI Taxonomy" id="223818"/>
    <lineage>
        <taxon>Eukaryota</taxon>
        <taxon>Fungi</taxon>
        <taxon>Dikarya</taxon>
        <taxon>Basidiomycota</taxon>
        <taxon>Ustilaginomycotina</taxon>
        <taxon>Malasseziomycetes</taxon>
        <taxon>Malasseziales</taxon>
        <taxon>Malasseziaceae</taxon>
        <taxon>Malassezia</taxon>
    </lineage>
</organism>
<dbReference type="GO" id="GO:0030327">
    <property type="term" value="P:prenylated protein catabolic process"/>
    <property type="evidence" value="ECO:0007669"/>
    <property type="project" value="TreeGrafter"/>
</dbReference>
<keyword evidence="5" id="KW-0274">FAD</keyword>
<comment type="cofactor">
    <cofactor evidence="1">
        <name>FAD</name>
        <dbReference type="ChEBI" id="CHEBI:57692"/>
    </cofactor>
</comment>
<dbReference type="InterPro" id="IPR036188">
    <property type="entry name" value="FAD/NAD-bd_sf"/>
</dbReference>
<keyword evidence="3" id="KW-0285">Flavoprotein</keyword>
<evidence type="ECO:0000259" key="8">
    <source>
        <dbReference type="Pfam" id="PF07156"/>
    </source>
</evidence>
<dbReference type="RefSeq" id="XP_060121450.1">
    <property type="nucleotide sequence ID" value="XM_060265467.1"/>
</dbReference>
<proteinExistence type="inferred from homology"/>
<evidence type="ECO:0000256" key="1">
    <source>
        <dbReference type="ARBA" id="ARBA00001974"/>
    </source>
</evidence>
<keyword evidence="6" id="KW-0560">Oxidoreductase</keyword>
<evidence type="ECO:0000256" key="5">
    <source>
        <dbReference type="ARBA" id="ARBA00022827"/>
    </source>
</evidence>
<protein>
    <recommendedName>
        <fullName evidence="8">Prenylcysteine lyase domain-containing protein</fullName>
    </recommendedName>
</protein>
<dbReference type="PANTHER" id="PTHR15944">
    <property type="entry name" value="FARNESYLCYSTEINE LYASE"/>
    <property type="match status" value="1"/>
</dbReference>
<keyword evidence="10" id="KW-1185">Reference proteome</keyword>
<dbReference type="InterPro" id="IPR010795">
    <property type="entry name" value="Prenylcys_lyase"/>
</dbReference>